<dbReference type="Proteomes" id="UP000640531">
    <property type="component" value="Unassembled WGS sequence"/>
</dbReference>
<reference evidence="1 2" key="1">
    <citation type="journal article" date="2020" name="ISME J.">
        <title>Comparative genomics reveals insights into cyanobacterial evolution and habitat adaptation.</title>
        <authorList>
            <person name="Chen M.Y."/>
            <person name="Teng W.K."/>
            <person name="Zhao L."/>
            <person name="Hu C.X."/>
            <person name="Zhou Y.K."/>
            <person name="Han B.P."/>
            <person name="Song L.R."/>
            <person name="Shu W.S."/>
        </authorList>
    </citation>
    <scope>NUCLEOTIDE SEQUENCE [LARGE SCALE GENOMIC DNA]</scope>
    <source>
        <strain evidence="1 2">FACHB-196</strain>
    </source>
</reference>
<name>A0ABR8FJQ5_9NOST</name>
<protein>
    <submittedName>
        <fullName evidence="1">Uncharacterized protein</fullName>
    </submittedName>
</protein>
<dbReference type="EMBL" id="JACJST010000024">
    <property type="protein sequence ID" value="MBD2570447.1"/>
    <property type="molecule type" value="Genomic_DNA"/>
</dbReference>
<organism evidence="1 2">
    <name type="scientific">Anabaena lutea FACHB-196</name>
    <dbReference type="NCBI Taxonomy" id="2692881"/>
    <lineage>
        <taxon>Bacteria</taxon>
        <taxon>Bacillati</taxon>
        <taxon>Cyanobacteriota</taxon>
        <taxon>Cyanophyceae</taxon>
        <taxon>Nostocales</taxon>
        <taxon>Nostocaceae</taxon>
        <taxon>Anabaena</taxon>
    </lineage>
</organism>
<gene>
    <name evidence="1" type="ORF">H6G59_21620</name>
</gene>
<evidence type="ECO:0000313" key="1">
    <source>
        <dbReference type="EMBL" id="MBD2570447.1"/>
    </source>
</evidence>
<dbReference type="RefSeq" id="WP_190718305.1">
    <property type="nucleotide sequence ID" value="NZ_JACJST010000024.1"/>
</dbReference>
<sequence>MEYVVVKVEANVVTGYWDGSVFQANIDLSDVQGTIEDARFLQGSVQTQDLTFDVQYREANVTIVLV</sequence>
<proteinExistence type="predicted"/>
<keyword evidence="2" id="KW-1185">Reference proteome</keyword>
<comment type="caution">
    <text evidence="1">The sequence shown here is derived from an EMBL/GenBank/DDBJ whole genome shotgun (WGS) entry which is preliminary data.</text>
</comment>
<evidence type="ECO:0000313" key="2">
    <source>
        <dbReference type="Proteomes" id="UP000640531"/>
    </source>
</evidence>
<accession>A0ABR8FJQ5</accession>